<accession>A0A5M3T922</accession>
<name>A0A5M3T922_LIMPL</name>
<comment type="caution">
    <text evidence="1">The sequence shown here is derived from an EMBL/GenBank/DDBJ whole genome shotgun (WGS) entry which is preliminary data.</text>
</comment>
<evidence type="ECO:0000313" key="1">
    <source>
        <dbReference type="EMBL" id="GCE96193.1"/>
    </source>
</evidence>
<dbReference type="Proteomes" id="UP000326169">
    <property type="component" value="Unassembled WGS sequence"/>
</dbReference>
<dbReference type="EMBL" id="BIMW01000174">
    <property type="protein sequence ID" value="GCE96193.1"/>
    <property type="molecule type" value="Genomic_DNA"/>
</dbReference>
<organism evidence="1 2">
    <name type="scientific">Limnospira platensis NIES-46</name>
    <dbReference type="NCBI Taxonomy" id="1236695"/>
    <lineage>
        <taxon>Bacteria</taxon>
        <taxon>Bacillati</taxon>
        <taxon>Cyanobacteriota</taxon>
        <taxon>Cyanophyceae</taxon>
        <taxon>Oscillatoriophycideae</taxon>
        <taxon>Oscillatoriales</taxon>
        <taxon>Sirenicapillariaceae</taxon>
        <taxon>Limnospira</taxon>
    </lineage>
</organism>
<protein>
    <submittedName>
        <fullName evidence="1">Uncharacterized protein</fullName>
    </submittedName>
</protein>
<proteinExistence type="predicted"/>
<gene>
    <name evidence="1" type="ORF">NIES46_42610</name>
</gene>
<reference evidence="1 2" key="1">
    <citation type="journal article" date="2019" name="J Genomics">
        <title>The Draft Genome of a Hydrogen-producing Cyanobacterium, Arthrospira platensis NIES-46.</title>
        <authorList>
            <person name="Suzuki S."/>
            <person name="Yamaguchi H."/>
            <person name="Kawachi M."/>
        </authorList>
    </citation>
    <scope>NUCLEOTIDE SEQUENCE [LARGE SCALE GENOMIC DNA]</scope>
    <source>
        <strain evidence="1 2">NIES-46</strain>
    </source>
</reference>
<evidence type="ECO:0000313" key="2">
    <source>
        <dbReference type="Proteomes" id="UP000326169"/>
    </source>
</evidence>
<keyword evidence="2" id="KW-1185">Reference proteome</keyword>
<sequence>MTYQLVLAKADVDAPAEARMKVDMSSFVAGFFRELQVLMFLIVQENL</sequence>